<protein>
    <submittedName>
        <fullName evidence="1">Uncharacterized protein</fullName>
    </submittedName>
</protein>
<evidence type="ECO:0000313" key="1">
    <source>
        <dbReference type="EMBL" id="KAI4387066.1"/>
    </source>
</evidence>
<gene>
    <name evidence="1" type="ORF">MLD38_004927</name>
</gene>
<reference evidence="2" key="1">
    <citation type="journal article" date="2023" name="Front. Plant Sci.">
        <title>Chromosomal-level genome assembly of Melastoma candidum provides insights into trichome evolution.</title>
        <authorList>
            <person name="Zhong Y."/>
            <person name="Wu W."/>
            <person name="Sun C."/>
            <person name="Zou P."/>
            <person name="Liu Y."/>
            <person name="Dai S."/>
            <person name="Zhou R."/>
        </authorList>
    </citation>
    <scope>NUCLEOTIDE SEQUENCE [LARGE SCALE GENOMIC DNA]</scope>
</reference>
<accession>A0ACB9SAJ5</accession>
<keyword evidence="2" id="KW-1185">Reference proteome</keyword>
<proteinExistence type="predicted"/>
<evidence type="ECO:0000313" key="2">
    <source>
        <dbReference type="Proteomes" id="UP001057402"/>
    </source>
</evidence>
<name>A0ACB9SAJ5_9MYRT</name>
<sequence length="107" mass="11904">MDTSAALSQGSISLISTSNYVVNPHGINSGASEFVNHGLLLWNQTRQQWIGNKKAASWRPELSASKPSWNATHESLLGCNKLSARRIPLSEMVEFLVDIWEQEGMYD</sequence>
<dbReference type="EMBL" id="CM042881">
    <property type="protein sequence ID" value="KAI4387066.1"/>
    <property type="molecule type" value="Genomic_DNA"/>
</dbReference>
<comment type="caution">
    <text evidence="1">The sequence shown here is derived from an EMBL/GenBank/DDBJ whole genome shotgun (WGS) entry which is preliminary data.</text>
</comment>
<organism evidence="1 2">
    <name type="scientific">Melastoma candidum</name>
    <dbReference type="NCBI Taxonomy" id="119954"/>
    <lineage>
        <taxon>Eukaryota</taxon>
        <taxon>Viridiplantae</taxon>
        <taxon>Streptophyta</taxon>
        <taxon>Embryophyta</taxon>
        <taxon>Tracheophyta</taxon>
        <taxon>Spermatophyta</taxon>
        <taxon>Magnoliopsida</taxon>
        <taxon>eudicotyledons</taxon>
        <taxon>Gunneridae</taxon>
        <taxon>Pentapetalae</taxon>
        <taxon>rosids</taxon>
        <taxon>malvids</taxon>
        <taxon>Myrtales</taxon>
        <taxon>Melastomataceae</taxon>
        <taxon>Melastomatoideae</taxon>
        <taxon>Melastomateae</taxon>
        <taxon>Melastoma</taxon>
    </lineage>
</organism>
<dbReference type="Proteomes" id="UP001057402">
    <property type="component" value="Chromosome 2"/>
</dbReference>